<evidence type="ECO:0000256" key="3">
    <source>
        <dbReference type="ARBA" id="ARBA00023125"/>
    </source>
</evidence>
<dbReference type="PANTHER" id="PTHR43214:SF41">
    <property type="entry name" value="NITRATE_NITRITE RESPONSE REGULATOR PROTEIN NARP"/>
    <property type="match status" value="1"/>
</dbReference>
<proteinExistence type="predicted"/>
<feature type="domain" description="HTH luxR-type" evidence="6">
    <location>
        <begin position="159"/>
        <end position="224"/>
    </location>
</feature>
<keyword evidence="2" id="KW-0805">Transcription regulation</keyword>
<reference evidence="8 9" key="1">
    <citation type="submission" date="2024-09" db="EMBL/GenBank/DDBJ databases">
        <authorList>
            <person name="Sun Q."/>
            <person name="Mori K."/>
        </authorList>
    </citation>
    <scope>NUCLEOTIDE SEQUENCE [LARGE SCALE GENOMIC DNA]</scope>
    <source>
        <strain evidence="8 9">CICC 11035S</strain>
    </source>
</reference>
<dbReference type="SMART" id="SM00448">
    <property type="entry name" value="REC"/>
    <property type="match status" value="1"/>
</dbReference>
<dbReference type="EMBL" id="JBHLTM010000061">
    <property type="protein sequence ID" value="MFC0686280.1"/>
    <property type="molecule type" value="Genomic_DNA"/>
</dbReference>
<dbReference type="PANTHER" id="PTHR43214">
    <property type="entry name" value="TWO-COMPONENT RESPONSE REGULATOR"/>
    <property type="match status" value="1"/>
</dbReference>
<dbReference type="CDD" id="cd06170">
    <property type="entry name" value="LuxR_C_like"/>
    <property type="match status" value="1"/>
</dbReference>
<gene>
    <name evidence="8" type="ORF">ACFFF8_16955</name>
</gene>
<name>A0ABV6SAJ7_9SPHN</name>
<dbReference type="InterPro" id="IPR016032">
    <property type="entry name" value="Sig_transdc_resp-reg_C-effctor"/>
</dbReference>
<evidence type="ECO:0000256" key="5">
    <source>
        <dbReference type="PROSITE-ProRule" id="PRU00169"/>
    </source>
</evidence>
<dbReference type="InterPro" id="IPR001789">
    <property type="entry name" value="Sig_transdc_resp-reg_receiver"/>
</dbReference>
<feature type="modified residue" description="4-aspartylphosphate" evidence="5">
    <location>
        <position position="70"/>
    </location>
</feature>
<dbReference type="InterPro" id="IPR000792">
    <property type="entry name" value="Tscrpt_reg_LuxR_C"/>
</dbReference>
<evidence type="ECO:0000259" key="6">
    <source>
        <dbReference type="PROSITE" id="PS50043"/>
    </source>
</evidence>
<sequence length="228" mass="25448">MCGRYWRERGGVVSSLTRRIVLADDHEAIRLGVSSMLSSRPDWRIVGEAGNGREALDLIRSTQPDIAILDYSLPEMNGLEIARAVKREMPRVEVLIFTMHDREDVLADLLTAGVRGYLLKSDASRHLVAAVDALASRRPYFSANISQILLDKFVETVAKSGPTSVLTPREREIVQLIAEGRLNKEIAAILDLSIKTIETHRSTVMHKLHLNTTADLVRFAVRNNIIEA</sequence>
<dbReference type="PRINTS" id="PR00038">
    <property type="entry name" value="HTHLUXR"/>
</dbReference>
<dbReference type="InterPro" id="IPR011006">
    <property type="entry name" value="CheY-like_superfamily"/>
</dbReference>
<dbReference type="InterPro" id="IPR058245">
    <property type="entry name" value="NreC/VraR/RcsB-like_REC"/>
</dbReference>
<accession>A0ABV6SAJ7</accession>
<dbReference type="PROSITE" id="PS50043">
    <property type="entry name" value="HTH_LUXR_2"/>
    <property type="match status" value="1"/>
</dbReference>
<dbReference type="SUPFAM" id="SSF46894">
    <property type="entry name" value="C-terminal effector domain of the bipartite response regulators"/>
    <property type="match status" value="1"/>
</dbReference>
<keyword evidence="1 5" id="KW-0597">Phosphoprotein</keyword>
<comment type="caution">
    <text evidence="8">The sequence shown here is derived from an EMBL/GenBank/DDBJ whole genome shotgun (WGS) entry which is preliminary data.</text>
</comment>
<dbReference type="Gene3D" id="3.40.50.2300">
    <property type="match status" value="1"/>
</dbReference>
<evidence type="ECO:0000259" key="7">
    <source>
        <dbReference type="PROSITE" id="PS50110"/>
    </source>
</evidence>
<dbReference type="RefSeq" id="WP_267218986.1">
    <property type="nucleotide sequence ID" value="NZ_JAPCWC010000002.1"/>
</dbReference>
<dbReference type="Pfam" id="PF00072">
    <property type="entry name" value="Response_reg"/>
    <property type="match status" value="1"/>
</dbReference>
<feature type="domain" description="Response regulatory" evidence="7">
    <location>
        <begin position="19"/>
        <end position="135"/>
    </location>
</feature>
<dbReference type="InterPro" id="IPR039420">
    <property type="entry name" value="WalR-like"/>
</dbReference>
<dbReference type="PROSITE" id="PS50110">
    <property type="entry name" value="RESPONSE_REGULATORY"/>
    <property type="match status" value="1"/>
</dbReference>
<protein>
    <submittedName>
        <fullName evidence="8">Response regulator</fullName>
    </submittedName>
</protein>
<dbReference type="Proteomes" id="UP001589858">
    <property type="component" value="Unassembled WGS sequence"/>
</dbReference>
<dbReference type="SMART" id="SM00421">
    <property type="entry name" value="HTH_LUXR"/>
    <property type="match status" value="1"/>
</dbReference>
<organism evidence="8 9">
    <name type="scientific">Novosphingobium clariflavum</name>
    <dbReference type="NCBI Taxonomy" id="2029884"/>
    <lineage>
        <taxon>Bacteria</taxon>
        <taxon>Pseudomonadati</taxon>
        <taxon>Pseudomonadota</taxon>
        <taxon>Alphaproteobacteria</taxon>
        <taxon>Sphingomonadales</taxon>
        <taxon>Sphingomonadaceae</taxon>
        <taxon>Novosphingobium</taxon>
    </lineage>
</organism>
<evidence type="ECO:0000256" key="2">
    <source>
        <dbReference type="ARBA" id="ARBA00023015"/>
    </source>
</evidence>
<dbReference type="CDD" id="cd17535">
    <property type="entry name" value="REC_NarL-like"/>
    <property type="match status" value="1"/>
</dbReference>
<keyword evidence="9" id="KW-1185">Reference proteome</keyword>
<evidence type="ECO:0000313" key="8">
    <source>
        <dbReference type="EMBL" id="MFC0686280.1"/>
    </source>
</evidence>
<keyword evidence="4" id="KW-0804">Transcription</keyword>
<evidence type="ECO:0000256" key="4">
    <source>
        <dbReference type="ARBA" id="ARBA00023163"/>
    </source>
</evidence>
<evidence type="ECO:0000313" key="9">
    <source>
        <dbReference type="Proteomes" id="UP001589858"/>
    </source>
</evidence>
<dbReference type="Pfam" id="PF00196">
    <property type="entry name" value="GerE"/>
    <property type="match status" value="1"/>
</dbReference>
<dbReference type="SUPFAM" id="SSF52172">
    <property type="entry name" value="CheY-like"/>
    <property type="match status" value="1"/>
</dbReference>
<keyword evidence="3" id="KW-0238">DNA-binding</keyword>
<evidence type="ECO:0000256" key="1">
    <source>
        <dbReference type="ARBA" id="ARBA00022553"/>
    </source>
</evidence>